<reference evidence="3" key="2">
    <citation type="submission" date="2025-09" db="UniProtKB">
        <authorList>
            <consortium name="Ensembl"/>
        </authorList>
    </citation>
    <scope>IDENTIFICATION</scope>
</reference>
<dbReference type="GeneTree" id="ENSGT01150000286964"/>
<dbReference type="Proteomes" id="UP000694399">
    <property type="component" value="Unassembled WGS sequence"/>
</dbReference>
<evidence type="ECO:0000259" key="2">
    <source>
        <dbReference type="PROSITE" id="PS50878"/>
    </source>
</evidence>
<dbReference type="Ensembl" id="ENSPLOT00000028325.1">
    <property type="protein sequence ID" value="ENSPLOP00000025659.1"/>
    <property type="gene ID" value="ENSPLOG00000018851.1"/>
</dbReference>
<keyword evidence="4" id="KW-1185">Reference proteome</keyword>
<dbReference type="EC" id="2.7.7.49" evidence="1"/>
<protein>
    <recommendedName>
        <fullName evidence="1">RNA-directed DNA polymerase</fullName>
        <ecNumber evidence="1">2.7.7.49</ecNumber>
    </recommendedName>
</protein>
<dbReference type="GO" id="GO:0003964">
    <property type="term" value="F:RNA-directed DNA polymerase activity"/>
    <property type="evidence" value="ECO:0007669"/>
    <property type="project" value="UniProtKB-EC"/>
</dbReference>
<evidence type="ECO:0000313" key="3">
    <source>
        <dbReference type="Ensembl" id="ENSPLOP00000025659.1"/>
    </source>
</evidence>
<organism evidence="3 4">
    <name type="scientific">Panthera leo</name>
    <name type="common">Lion</name>
    <dbReference type="NCBI Taxonomy" id="9689"/>
    <lineage>
        <taxon>Eukaryota</taxon>
        <taxon>Metazoa</taxon>
        <taxon>Chordata</taxon>
        <taxon>Craniata</taxon>
        <taxon>Vertebrata</taxon>
        <taxon>Euteleostomi</taxon>
        <taxon>Mammalia</taxon>
        <taxon>Eutheria</taxon>
        <taxon>Laurasiatheria</taxon>
        <taxon>Carnivora</taxon>
        <taxon>Feliformia</taxon>
        <taxon>Felidae</taxon>
        <taxon>Pantherinae</taxon>
        <taxon>Panthera</taxon>
    </lineage>
</organism>
<dbReference type="InterPro" id="IPR043502">
    <property type="entry name" value="DNA/RNA_pol_sf"/>
</dbReference>
<dbReference type="CDD" id="cd01650">
    <property type="entry name" value="RT_nLTR_like"/>
    <property type="match status" value="1"/>
</dbReference>
<dbReference type="PROSITE" id="PS50878">
    <property type="entry name" value="RT_POL"/>
    <property type="match status" value="1"/>
</dbReference>
<proteinExistence type="predicted"/>
<dbReference type="InterPro" id="IPR000477">
    <property type="entry name" value="RT_dom"/>
</dbReference>
<name>A0A8C8Y261_PANLE</name>
<accession>A0A8C8Y261</accession>
<evidence type="ECO:0000256" key="1">
    <source>
        <dbReference type="ARBA" id="ARBA00012493"/>
    </source>
</evidence>
<reference evidence="3" key="1">
    <citation type="submission" date="2025-08" db="UniProtKB">
        <authorList>
            <consortium name="Ensembl"/>
        </authorList>
    </citation>
    <scope>IDENTIFICATION</scope>
</reference>
<feature type="domain" description="Reverse transcriptase" evidence="2">
    <location>
        <begin position="1"/>
        <end position="238"/>
    </location>
</feature>
<evidence type="ECO:0000313" key="4">
    <source>
        <dbReference type="Proteomes" id="UP000694399"/>
    </source>
</evidence>
<sequence length="740" mass="86993">MNMDAKILNKILANRIQRHIKRTIHHDQLGFIPGMHGWFIIRKSNNVIHHINKRKEKNHMILSIDGEEAFEKIQHPFLIKTLEKVGIEGTYLHIIKAIYEKPTANIILNGEKLRAFSLRSGTRQGCPLSPLLFNIVLEVLASAVRQQKEIKGIQIGKDEVKLSLFADDMLLYMENPIDSTKSLLELIHEFSKVAGYKINVQKSVAFLYTNNKATERQIKKLIPFTIAPRSIKYLGINLTKDVKDLYAENYRKLMKVIEEDLKKWKDIPCSWIGRINIVKMSILSKAIYTFNAIPIKIAPAFFSKLEQAILKFIWNHKRSRIAKVILKKKTKAGGITIPDISLYYKAVIIKTAWYWHKNRHTDQWNRIETPELDPQTYDQLIFDKPGKNIQWKKDSLFNKWCWENWTATCRRLKLDDCLTPFTKINSKWIKDLNVRQETIKTLEEKAGKDLSDLSHSNLLLDTSPKARELKAKMNYWDLMKIKSFRRAKETTNKTKRQPTEWEKIFANDISDKGLVSKIYKELTKLHTQKTNNPVKKWAENMNRYFSKEDIRMANRHMKRCSTSLLIMEIQIKTTLRYHLTPVRVAKMNKSGDYRCWRGCGETGTLLHCWWECKLVQPLWKAVWKFLRKLKIDLPYDPAIALLGIYPRDTGVLMHRGTCTPMFIAALSTIAKLWKETKCPSTDEWIMKLWFIYRMEYYMAMRKNEIWPFVATWMELESVMLSEISHTEKDRYHMFSLLCGS</sequence>
<dbReference type="SUPFAM" id="SSF56672">
    <property type="entry name" value="DNA/RNA polymerases"/>
    <property type="match status" value="1"/>
</dbReference>
<dbReference type="OMA" id="MEYYSSI"/>
<dbReference type="PANTHER" id="PTHR19446">
    <property type="entry name" value="REVERSE TRANSCRIPTASES"/>
    <property type="match status" value="1"/>
</dbReference>
<dbReference type="AlphaFoldDB" id="A0A8C8Y261"/>
<dbReference type="Pfam" id="PF00078">
    <property type="entry name" value="RVT_1"/>
    <property type="match status" value="1"/>
</dbReference>